<dbReference type="PROSITE" id="PS00786">
    <property type="entry name" value="5_NUCLEOTIDASE_2"/>
    <property type="match status" value="1"/>
</dbReference>
<dbReference type="RefSeq" id="WP_052477303.1">
    <property type="nucleotide sequence ID" value="NZ_JARTHD010000012.1"/>
</dbReference>
<evidence type="ECO:0000313" key="13">
    <source>
        <dbReference type="Proteomes" id="UP000031982"/>
    </source>
</evidence>
<dbReference type="InterPro" id="IPR041827">
    <property type="entry name" value="CpdB_N"/>
</dbReference>
<dbReference type="PANTHER" id="PTHR11575:SF6">
    <property type="entry name" value="2',3'-CYCLIC-NUCLEOTIDE 2'-PHOSPHODIESTERASE_3'-NUCLEOTIDASE"/>
    <property type="match status" value="1"/>
</dbReference>
<comment type="caution">
    <text evidence="12">The sequence shown here is derived from an EMBL/GenBank/DDBJ whole genome shotgun (WGS) entry which is preliminary data.</text>
</comment>
<dbReference type="InterPro" id="IPR006146">
    <property type="entry name" value="5'-Nucleotdase_CS"/>
</dbReference>
<dbReference type="InterPro" id="IPR036907">
    <property type="entry name" value="5'-Nucleotdase_C_sf"/>
</dbReference>
<reference evidence="12 13" key="1">
    <citation type="submission" date="2015-01" db="EMBL/GenBank/DDBJ databases">
        <title>Genome Assembly of Bacillus badius MTCC 1458.</title>
        <authorList>
            <person name="Verma A."/>
            <person name="Khatri I."/>
            <person name="Mual P."/>
            <person name="Subramanian S."/>
            <person name="Krishnamurthi S."/>
        </authorList>
    </citation>
    <scope>NUCLEOTIDE SEQUENCE [LARGE SCALE GENOMIC DNA]</scope>
    <source>
        <strain evidence="12 13">MTCC 1458</strain>
    </source>
</reference>
<dbReference type="NCBIfam" id="NF006938">
    <property type="entry name" value="PRK09420.1"/>
    <property type="match status" value="1"/>
</dbReference>
<dbReference type="EMBL" id="JXLP01000009">
    <property type="protein sequence ID" value="KIL78384.1"/>
    <property type="molecule type" value="Genomic_DNA"/>
</dbReference>
<dbReference type="InterPro" id="IPR001119">
    <property type="entry name" value="SLH_dom"/>
</dbReference>
<comment type="catalytic activity">
    <reaction evidence="1">
        <text>a ribonucleoside 3'-phosphate + H2O = a ribonucleoside + phosphate</text>
        <dbReference type="Rhea" id="RHEA:10144"/>
        <dbReference type="ChEBI" id="CHEBI:13197"/>
        <dbReference type="ChEBI" id="CHEBI:15377"/>
        <dbReference type="ChEBI" id="CHEBI:18254"/>
        <dbReference type="ChEBI" id="CHEBI:43474"/>
        <dbReference type="EC" id="3.1.3.6"/>
    </reaction>
</comment>
<evidence type="ECO:0000256" key="5">
    <source>
        <dbReference type="ARBA" id="ARBA00006654"/>
    </source>
</evidence>
<dbReference type="PANTHER" id="PTHR11575">
    <property type="entry name" value="5'-NUCLEOTIDASE-RELATED"/>
    <property type="match status" value="1"/>
</dbReference>
<dbReference type="SUPFAM" id="SSF55816">
    <property type="entry name" value="5'-nucleotidase (syn. UDP-sugar hydrolase), C-terminal domain"/>
    <property type="match status" value="1"/>
</dbReference>
<dbReference type="NCBIfam" id="TIGR01390">
    <property type="entry name" value="CycNucDiestase"/>
    <property type="match status" value="1"/>
</dbReference>
<evidence type="ECO:0000259" key="11">
    <source>
        <dbReference type="PROSITE" id="PS51272"/>
    </source>
</evidence>
<organism evidence="12 13">
    <name type="scientific">Bacillus badius</name>
    <dbReference type="NCBI Taxonomy" id="1455"/>
    <lineage>
        <taxon>Bacteria</taxon>
        <taxon>Bacillati</taxon>
        <taxon>Bacillota</taxon>
        <taxon>Bacilli</taxon>
        <taxon>Bacillales</taxon>
        <taxon>Bacillaceae</taxon>
        <taxon>Pseudobacillus</taxon>
    </lineage>
</organism>
<keyword evidence="10" id="KW-0511">Multifunctional enzyme</keyword>
<keyword evidence="7" id="KW-0732">Signal</keyword>
<dbReference type="InterPro" id="IPR006294">
    <property type="entry name" value="Cyc_nuc_PDE_nucleotidase"/>
</dbReference>
<feature type="domain" description="SLH" evidence="11">
    <location>
        <begin position="666"/>
        <end position="729"/>
    </location>
</feature>
<protein>
    <submittedName>
        <fullName evidence="12">2',3'-cyclic-nucleotide 2'-phosphodiesterase</fullName>
    </submittedName>
</protein>
<dbReference type="InterPro" id="IPR029052">
    <property type="entry name" value="Metallo-depent_PP-like"/>
</dbReference>
<accession>A0ABR5AUQ9</accession>
<evidence type="ECO:0000256" key="1">
    <source>
        <dbReference type="ARBA" id="ARBA00000527"/>
    </source>
</evidence>
<dbReference type="Gene3D" id="3.60.21.10">
    <property type="match status" value="1"/>
</dbReference>
<dbReference type="InterPro" id="IPR004843">
    <property type="entry name" value="Calcineurin-like_PHP"/>
</dbReference>
<evidence type="ECO:0000256" key="10">
    <source>
        <dbReference type="ARBA" id="ARBA00023268"/>
    </source>
</evidence>
<keyword evidence="9" id="KW-0378">Hydrolase</keyword>
<keyword evidence="13" id="KW-1185">Reference proteome</keyword>
<dbReference type="Gene3D" id="3.90.780.10">
    <property type="entry name" value="5'-Nucleotidase, C-terminal domain"/>
    <property type="match status" value="1"/>
</dbReference>
<gene>
    <name evidence="12" type="ORF">SD77_4064</name>
</gene>
<evidence type="ECO:0000256" key="3">
    <source>
        <dbReference type="ARBA" id="ARBA00001968"/>
    </source>
</evidence>
<dbReference type="Pfam" id="PF00395">
    <property type="entry name" value="SLH"/>
    <property type="match status" value="3"/>
</dbReference>
<proteinExistence type="inferred from homology"/>
<dbReference type="CDD" id="cd07410">
    <property type="entry name" value="MPP_CpdB_N"/>
    <property type="match status" value="1"/>
</dbReference>
<keyword evidence="6" id="KW-0479">Metal-binding</keyword>
<dbReference type="Pfam" id="PF02872">
    <property type="entry name" value="5_nucleotid_C"/>
    <property type="match status" value="1"/>
</dbReference>
<evidence type="ECO:0000313" key="12">
    <source>
        <dbReference type="EMBL" id="KIL78384.1"/>
    </source>
</evidence>
<comment type="cofactor">
    <cofactor evidence="3">
        <name>a divalent metal cation</name>
        <dbReference type="ChEBI" id="CHEBI:60240"/>
    </cofactor>
</comment>
<dbReference type="InterPro" id="IPR006179">
    <property type="entry name" value="5_nucleotidase/apyrase"/>
</dbReference>
<evidence type="ECO:0000256" key="6">
    <source>
        <dbReference type="ARBA" id="ARBA00022723"/>
    </source>
</evidence>
<evidence type="ECO:0000256" key="8">
    <source>
        <dbReference type="ARBA" id="ARBA00022741"/>
    </source>
</evidence>
<keyword evidence="8" id="KW-0547">Nucleotide-binding</keyword>
<name>A0ABR5AUQ9_BACBA</name>
<dbReference type="PROSITE" id="PS51272">
    <property type="entry name" value="SLH"/>
    <property type="match status" value="3"/>
</dbReference>
<evidence type="ECO:0000256" key="2">
    <source>
        <dbReference type="ARBA" id="ARBA00001730"/>
    </source>
</evidence>
<comment type="subcellular location">
    <subcellularLocation>
        <location evidence="4">Cell envelope</location>
    </subcellularLocation>
</comment>
<dbReference type="Proteomes" id="UP000031982">
    <property type="component" value="Unassembled WGS sequence"/>
</dbReference>
<sequence>MAADKVKKTAVTAALMFGLVLPASMEKPAYANVLNEDIVNLRLLETTDIHVNVMNYDYYQDKEVNDYGLARTASLIKQARTESKNSMLFDNGDLIQGNPLGDYIAKIKGLKAGDTHPVYKAMNLLDYDAGNIGNHEFNYGLDFLSTSLKGSDFPYVNANVYADDKDNNPDNDKNYFTPYLLIDKKVTDEDGEEHTVKVGVIGFVPPQIMNWDKANLEGKVIAKDIIESAKKFVPEMKAKGADVIVAIPHSGLGTMEEGTMKENATYDLTKVEGIDAVLFGHSHGVFPSSQYKDLPGANIEKGTVNGTAAVMPGFWGSHLGIVDLQLKKENGKWAVTNSQATTRGILNADGKPAVESDKEIVNAVKDDHEGTLNWVRSAVGKTTAPINSYFALVQDDPSVQIVANAQKWYVEKHIKGTEYENVPVLSAAAPFKAGARMGPSYYTDIPAGDIAIKNVSDLYLYPNTLSAVMINGAQVKEWLEMSAGQFNQIDSSKAEMQELINKDFPTYNFDTLDGVTYQVDVTQPAKYGRDGKVVQADASRIKNLQYNGQPIDPQQKFLVATNNYRAGGGGSFPGLNGKNIALATPDESRGILIDYIMEKKEINPSADGNWSFAPISANVQVTFESSPNAKKFIGGSDTFAFVQQLDSGFAQYSINMKGQAAEPGDGEKKFKDVPKDHWAYEYIHSLAEKGIIFGKSKDIFAPQASVKRGEYAAFLARTLDLKAKGAVPFKDVPPAMAKEVAAVYEAGIVSGMSKDRFAPHQPVTREQMAAMTVKALEVKTGKKFSASKPLAFKDKKQIHKGFADEIAIAVELEFLSGYKNNLFQPKKTANRAEAAKVIYLLDQYKK</sequence>
<dbReference type="Pfam" id="PF00149">
    <property type="entry name" value="Metallophos"/>
    <property type="match status" value="1"/>
</dbReference>
<evidence type="ECO:0000256" key="4">
    <source>
        <dbReference type="ARBA" id="ARBA00004196"/>
    </source>
</evidence>
<evidence type="ECO:0000256" key="9">
    <source>
        <dbReference type="ARBA" id="ARBA00022801"/>
    </source>
</evidence>
<dbReference type="InterPro" id="IPR008334">
    <property type="entry name" value="5'-Nucleotdase_C"/>
</dbReference>
<feature type="domain" description="SLH" evidence="11">
    <location>
        <begin position="789"/>
        <end position="846"/>
    </location>
</feature>
<comment type="catalytic activity">
    <reaction evidence="2">
        <text>a nucleoside 2',3'-cyclic phosphate + H2O = a nucleoside 3'-phosphate + H(+)</text>
        <dbReference type="Rhea" id="RHEA:19621"/>
        <dbReference type="ChEBI" id="CHEBI:15377"/>
        <dbReference type="ChEBI" id="CHEBI:15378"/>
        <dbReference type="ChEBI" id="CHEBI:66949"/>
        <dbReference type="ChEBI" id="CHEBI:66954"/>
        <dbReference type="EC" id="3.1.4.16"/>
    </reaction>
</comment>
<evidence type="ECO:0000256" key="7">
    <source>
        <dbReference type="ARBA" id="ARBA00022729"/>
    </source>
</evidence>
<dbReference type="SUPFAM" id="SSF56300">
    <property type="entry name" value="Metallo-dependent phosphatases"/>
    <property type="match status" value="1"/>
</dbReference>
<comment type="similarity">
    <text evidence="5">Belongs to the 5'-nucleotidase family.</text>
</comment>
<dbReference type="PRINTS" id="PR01607">
    <property type="entry name" value="APYRASEFAMLY"/>
</dbReference>
<feature type="domain" description="SLH" evidence="11">
    <location>
        <begin position="731"/>
        <end position="786"/>
    </location>
</feature>